<dbReference type="STRING" id="395494.Galf_2653"/>
<keyword evidence="2 5" id="KW-0831">Ubiquinone biosynthesis</keyword>
<keyword evidence="7" id="KW-1185">Reference proteome</keyword>
<dbReference type="EMBL" id="CP002159">
    <property type="protein sequence ID" value="ADL56649.1"/>
    <property type="molecule type" value="Genomic_DNA"/>
</dbReference>
<evidence type="ECO:0000256" key="3">
    <source>
        <dbReference type="ARBA" id="ARBA00023239"/>
    </source>
</evidence>
<dbReference type="OrthoDB" id="8606430at2"/>
<organism evidence="6 7">
    <name type="scientific">Gallionella capsiferriformans (strain ES-2)</name>
    <name type="common">Gallionella ferruginea capsiferriformans (strain ES-2)</name>
    <dbReference type="NCBI Taxonomy" id="395494"/>
    <lineage>
        <taxon>Bacteria</taxon>
        <taxon>Pseudomonadati</taxon>
        <taxon>Pseudomonadota</taxon>
        <taxon>Betaproteobacteria</taxon>
        <taxon>Nitrosomonadales</taxon>
        <taxon>Gallionellaceae</taxon>
        <taxon>Gallionella</taxon>
    </lineage>
</organism>
<dbReference type="GO" id="GO:0042866">
    <property type="term" value="P:pyruvate biosynthetic process"/>
    <property type="evidence" value="ECO:0007669"/>
    <property type="project" value="UniProtKB-UniRule"/>
</dbReference>
<evidence type="ECO:0000256" key="1">
    <source>
        <dbReference type="ARBA" id="ARBA00022490"/>
    </source>
</evidence>
<dbReference type="GO" id="GO:0006744">
    <property type="term" value="P:ubiquinone biosynthetic process"/>
    <property type="evidence" value="ECO:0007669"/>
    <property type="project" value="UniProtKB-UniRule"/>
</dbReference>
<evidence type="ECO:0000256" key="4">
    <source>
        <dbReference type="ARBA" id="ARBA00023317"/>
    </source>
</evidence>
<dbReference type="InterPro" id="IPR028978">
    <property type="entry name" value="Chorismate_lyase_/UTRA_dom_sf"/>
</dbReference>
<protein>
    <recommendedName>
        <fullName evidence="5">Probable chorismate pyruvate-lyase</fullName>
        <shortName evidence="5">CL</shortName>
        <shortName evidence="5">CPL</shortName>
        <ecNumber evidence="5">4.1.3.40</ecNumber>
    </recommendedName>
</protein>
<dbReference type="HAMAP" id="MF_01632">
    <property type="entry name" value="UbiC"/>
    <property type="match status" value="1"/>
</dbReference>
<comment type="subcellular location">
    <subcellularLocation>
        <location evidence="5">Cytoplasm</location>
    </subcellularLocation>
</comment>
<evidence type="ECO:0000313" key="7">
    <source>
        <dbReference type="Proteomes" id="UP000001235"/>
    </source>
</evidence>
<keyword evidence="1 5" id="KW-0963">Cytoplasm</keyword>
<dbReference type="Gene3D" id="3.40.1410.10">
    <property type="entry name" value="Chorismate lyase-like"/>
    <property type="match status" value="1"/>
</dbReference>
<keyword evidence="3 5" id="KW-0456">Lyase</keyword>
<feature type="binding site" evidence="5">
    <location>
        <position position="171"/>
    </location>
    <ligand>
        <name>substrate</name>
    </ligand>
</feature>
<comment type="catalytic activity">
    <reaction evidence="5">
        <text>chorismate = 4-hydroxybenzoate + pyruvate</text>
        <dbReference type="Rhea" id="RHEA:16505"/>
        <dbReference type="ChEBI" id="CHEBI:15361"/>
        <dbReference type="ChEBI" id="CHEBI:17879"/>
        <dbReference type="ChEBI" id="CHEBI:29748"/>
        <dbReference type="EC" id="4.1.3.40"/>
    </reaction>
</comment>
<comment type="similarity">
    <text evidence="5">Belongs to the UbiC family.</text>
</comment>
<keyword evidence="4 5" id="KW-0670">Pyruvate</keyword>
<sequence>MTICTYKDNFWNADAWGASAELRPWLRDHGSLTQRITQRCEHFSVRNVRSGLARIALDESALLAIAPQQLAWSREVFLCADGQPVVFAHSACAARQLRGAWQGLRNLGNKPLGALLFTHPQVVRQPLHYQALHPHHPLYRRAASVLGAPPDRLWARRSLFYLHHAPLLVTEVFLPEILNCRI</sequence>
<reference evidence="6 7" key="1">
    <citation type="submission" date="2010-08" db="EMBL/GenBank/DDBJ databases">
        <title>Complete sequence of Gallionella capsiferriformans ES-2.</title>
        <authorList>
            <consortium name="US DOE Joint Genome Institute"/>
            <person name="Lucas S."/>
            <person name="Copeland A."/>
            <person name="Lapidus A."/>
            <person name="Cheng J.-F."/>
            <person name="Bruce D."/>
            <person name="Goodwin L."/>
            <person name="Pitluck S."/>
            <person name="Chertkov O."/>
            <person name="Davenport K.W."/>
            <person name="Detter J.C."/>
            <person name="Han C."/>
            <person name="Tapia R."/>
            <person name="Land M."/>
            <person name="Hauser L."/>
            <person name="Chang Y.-J."/>
            <person name="Jeffries C."/>
            <person name="Kyrpides N."/>
            <person name="Ivanova N."/>
            <person name="Mikhailova N."/>
            <person name="Shelobolina E.S."/>
            <person name="Picardal F."/>
            <person name="Roden E."/>
            <person name="Emerson D."/>
            <person name="Woyke T."/>
        </authorList>
    </citation>
    <scope>NUCLEOTIDE SEQUENCE [LARGE SCALE GENOMIC DNA]</scope>
    <source>
        <strain evidence="6 7">ES-2</strain>
    </source>
</reference>
<dbReference type="GO" id="GO:0008813">
    <property type="term" value="F:chorismate lyase activity"/>
    <property type="evidence" value="ECO:0007669"/>
    <property type="project" value="UniProtKB-UniRule"/>
</dbReference>
<evidence type="ECO:0000256" key="2">
    <source>
        <dbReference type="ARBA" id="ARBA00022688"/>
    </source>
</evidence>
<dbReference type="PANTHER" id="PTHR38683">
    <property type="entry name" value="CHORISMATE PYRUVATE-LYASE"/>
    <property type="match status" value="1"/>
</dbReference>
<evidence type="ECO:0000313" key="6">
    <source>
        <dbReference type="EMBL" id="ADL56649.1"/>
    </source>
</evidence>
<dbReference type="SUPFAM" id="SSF64288">
    <property type="entry name" value="Chorismate lyase-like"/>
    <property type="match status" value="1"/>
</dbReference>
<dbReference type="Proteomes" id="UP000001235">
    <property type="component" value="Chromosome"/>
</dbReference>
<comment type="pathway">
    <text evidence="5">Cofactor biosynthesis; ubiquinone biosynthesis.</text>
</comment>
<name>D9SD51_GALCS</name>
<dbReference type="InterPro" id="IPR007440">
    <property type="entry name" value="Chorismate--pyruvate_lyase"/>
</dbReference>
<dbReference type="GO" id="GO:0005829">
    <property type="term" value="C:cytosol"/>
    <property type="evidence" value="ECO:0007669"/>
    <property type="project" value="TreeGrafter"/>
</dbReference>
<dbReference type="KEGG" id="gca:Galf_2653"/>
<dbReference type="AlphaFoldDB" id="D9SD51"/>
<evidence type="ECO:0000256" key="5">
    <source>
        <dbReference type="HAMAP-Rule" id="MF_01632"/>
    </source>
</evidence>
<dbReference type="EC" id="4.1.3.40" evidence="5"/>
<proteinExistence type="inferred from homology"/>
<dbReference type="eggNOG" id="COG3161">
    <property type="taxonomic scope" value="Bacteria"/>
</dbReference>
<dbReference type="PANTHER" id="PTHR38683:SF1">
    <property type="entry name" value="CHORISMATE PYRUVATE-LYASE"/>
    <property type="match status" value="1"/>
</dbReference>
<gene>
    <name evidence="5" type="primary">ubiC</name>
    <name evidence="6" type="ordered locus">Galf_2653</name>
</gene>
<dbReference type="UniPathway" id="UPA00232"/>
<accession>D9SD51</accession>
<dbReference type="HOGENOM" id="CLU_096824_2_0_4"/>
<comment type="function">
    <text evidence="5">Removes the pyruvyl group from chorismate, with concomitant aromatization of the ring, to provide 4-hydroxybenzoate (4HB) for the ubiquinone pathway.</text>
</comment>
<dbReference type="RefSeq" id="WP_013294568.1">
    <property type="nucleotide sequence ID" value="NC_014394.1"/>
</dbReference>
<feature type="binding site" evidence="5">
    <location>
        <position position="74"/>
    </location>
    <ligand>
        <name>substrate</name>
    </ligand>
</feature>
<comment type="caution">
    <text evidence="5">Lacks conserved residue(s) required for the propagation of feature annotation.</text>
</comment>
<feature type="binding site" evidence="5">
    <location>
        <position position="112"/>
    </location>
    <ligand>
        <name>substrate</name>
    </ligand>
</feature>
<dbReference type="Pfam" id="PF04345">
    <property type="entry name" value="Chor_lyase"/>
    <property type="match status" value="1"/>
</dbReference>